<dbReference type="InterPro" id="IPR003400">
    <property type="entry name" value="ExbD"/>
</dbReference>
<keyword evidence="5 9" id="KW-1133">Transmembrane helix</keyword>
<evidence type="ECO:0000256" key="8">
    <source>
        <dbReference type="SAM" id="MobiDB-lite"/>
    </source>
</evidence>
<organism evidence="10 11">
    <name type="scientific">Terrimonas rubra</name>
    <dbReference type="NCBI Taxonomy" id="1035890"/>
    <lineage>
        <taxon>Bacteria</taxon>
        <taxon>Pseudomonadati</taxon>
        <taxon>Bacteroidota</taxon>
        <taxon>Chitinophagia</taxon>
        <taxon>Chitinophagales</taxon>
        <taxon>Chitinophagaceae</taxon>
        <taxon>Terrimonas</taxon>
    </lineage>
</organism>
<dbReference type="Proteomes" id="UP001597511">
    <property type="component" value="Unassembled WGS sequence"/>
</dbReference>
<evidence type="ECO:0000256" key="4">
    <source>
        <dbReference type="ARBA" id="ARBA00022692"/>
    </source>
</evidence>
<feature type="region of interest" description="Disordered" evidence="8">
    <location>
        <begin position="1"/>
        <end position="29"/>
    </location>
</feature>
<dbReference type="Pfam" id="PF02472">
    <property type="entry name" value="ExbD"/>
    <property type="match status" value="1"/>
</dbReference>
<keyword evidence="6 9" id="KW-0472">Membrane</keyword>
<name>A0ABW6A512_9BACT</name>
<sequence length="209" mass="23365">MASLDTGDGGGGGGHKKGPGVKKAKKQSTRVDMTPMVDLAFLLITFFIFTATMNSPTTMDLNMPKDTDKKDQETKTKESGSLTILLGKGDQVYYYEGKLEQETASQQFKQTTFKGIRDEIIRKKRAVEATYVRDPECEQEKASKGKPVTDCRQKDFFVIIKPNDEANYKNVVDILDEMTINRVDRYAIVKIADTENEMVKATETANGIK</sequence>
<dbReference type="PANTHER" id="PTHR30558">
    <property type="entry name" value="EXBD MEMBRANE COMPONENT OF PMF-DRIVEN MACROMOLECULE IMPORT SYSTEM"/>
    <property type="match status" value="1"/>
</dbReference>
<feature type="compositionally biased region" description="Basic residues" evidence="8">
    <location>
        <begin position="14"/>
        <end position="28"/>
    </location>
</feature>
<accession>A0ABW6A512</accession>
<feature type="region of interest" description="Disordered" evidence="8">
    <location>
        <begin position="58"/>
        <end position="78"/>
    </location>
</feature>
<keyword evidence="4 7" id="KW-0812">Transmembrane</keyword>
<comment type="caution">
    <text evidence="10">The sequence shown here is derived from an EMBL/GenBank/DDBJ whole genome shotgun (WGS) entry which is preliminary data.</text>
</comment>
<evidence type="ECO:0000256" key="2">
    <source>
        <dbReference type="ARBA" id="ARBA00005811"/>
    </source>
</evidence>
<keyword evidence="7" id="KW-0653">Protein transport</keyword>
<dbReference type="PANTHER" id="PTHR30558:SF3">
    <property type="entry name" value="BIOPOLYMER TRANSPORT PROTEIN EXBD-RELATED"/>
    <property type="match status" value="1"/>
</dbReference>
<proteinExistence type="inferred from homology"/>
<evidence type="ECO:0000256" key="1">
    <source>
        <dbReference type="ARBA" id="ARBA00004162"/>
    </source>
</evidence>
<reference evidence="11" key="1">
    <citation type="journal article" date="2019" name="Int. J. Syst. Evol. Microbiol.">
        <title>The Global Catalogue of Microorganisms (GCM) 10K type strain sequencing project: providing services to taxonomists for standard genome sequencing and annotation.</title>
        <authorList>
            <consortium name="The Broad Institute Genomics Platform"/>
            <consortium name="The Broad Institute Genome Sequencing Center for Infectious Disease"/>
            <person name="Wu L."/>
            <person name="Ma J."/>
        </authorList>
    </citation>
    <scope>NUCLEOTIDE SEQUENCE [LARGE SCALE GENOMIC DNA]</scope>
    <source>
        <strain evidence="11">KCTC 23299</strain>
    </source>
</reference>
<feature type="transmembrane region" description="Helical" evidence="9">
    <location>
        <begin position="33"/>
        <end position="53"/>
    </location>
</feature>
<evidence type="ECO:0000313" key="10">
    <source>
        <dbReference type="EMBL" id="MFD2919338.1"/>
    </source>
</evidence>
<dbReference type="EMBL" id="JBHUOZ010000001">
    <property type="protein sequence ID" value="MFD2919338.1"/>
    <property type="molecule type" value="Genomic_DNA"/>
</dbReference>
<dbReference type="RefSeq" id="WP_386096426.1">
    <property type="nucleotide sequence ID" value="NZ_JBHUOZ010000001.1"/>
</dbReference>
<keyword evidence="3" id="KW-1003">Cell membrane</keyword>
<evidence type="ECO:0000256" key="7">
    <source>
        <dbReference type="RuleBase" id="RU003879"/>
    </source>
</evidence>
<comment type="similarity">
    <text evidence="2 7">Belongs to the ExbD/TolR family.</text>
</comment>
<evidence type="ECO:0000256" key="6">
    <source>
        <dbReference type="ARBA" id="ARBA00023136"/>
    </source>
</evidence>
<gene>
    <name evidence="10" type="ORF">ACFS6H_06405</name>
</gene>
<evidence type="ECO:0000256" key="3">
    <source>
        <dbReference type="ARBA" id="ARBA00022475"/>
    </source>
</evidence>
<evidence type="ECO:0000256" key="5">
    <source>
        <dbReference type="ARBA" id="ARBA00022989"/>
    </source>
</evidence>
<protein>
    <submittedName>
        <fullName evidence="10">ExbD/TolR family protein</fullName>
    </submittedName>
</protein>
<evidence type="ECO:0000256" key="9">
    <source>
        <dbReference type="SAM" id="Phobius"/>
    </source>
</evidence>
<feature type="compositionally biased region" description="Basic and acidic residues" evidence="8">
    <location>
        <begin position="63"/>
        <end position="78"/>
    </location>
</feature>
<comment type="subcellular location">
    <subcellularLocation>
        <location evidence="1">Cell membrane</location>
        <topology evidence="1">Single-pass membrane protein</topology>
    </subcellularLocation>
    <subcellularLocation>
        <location evidence="7">Cell membrane</location>
        <topology evidence="7">Single-pass type II membrane protein</topology>
    </subcellularLocation>
</comment>
<keyword evidence="7" id="KW-0813">Transport</keyword>
<evidence type="ECO:0000313" key="11">
    <source>
        <dbReference type="Proteomes" id="UP001597511"/>
    </source>
</evidence>
<keyword evidence="11" id="KW-1185">Reference proteome</keyword>